<keyword evidence="3" id="KW-0997">Cell inner membrane</keyword>
<evidence type="ECO:0000256" key="6">
    <source>
        <dbReference type="ARBA" id="ARBA00023315"/>
    </source>
</evidence>
<name>A0A2I0R319_9FLAO</name>
<evidence type="ECO:0000256" key="1">
    <source>
        <dbReference type="ARBA" id="ARBA00004533"/>
    </source>
</evidence>
<evidence type="ECO:0000313" key="8">
    <source>
        <dbReference type="Proteomes" id="UP000236654"/>
    </source>
</evidence>
<evidence type="ECO:0000256" key="5">
    <source>
        <dbReference type="ARBA" id="ARBA00023136"/>
    </source>
</evidence>
<keyword evidence="5" id="KW-0472">Membrane</keyword>
<evidence type="ECO:0000256" key="4">
    <source>
        <dbReference type="ARBA" id="ARBA00022679"/>
    </source>
</evidence>
<dbReference type="PANTHER" id="PTHR30606:SF10">
    <property type="entry name" value="PHOSPHATIDYLINOSITOL MANNOSIDE ACYLTRANSFERASE"/>
    <property type="match status" value="1"/>
</dbReference>
<dbReference type="PANTHER" id="PTHR30606">
    <property type="entry name" value="LIPID A BIOSYNTHESIS LAUROYL ACYLTRANSFERASE"/>
    <property type="match status" value="1"/>
</dbReference>
<proteinExistence type="predicted"/>
<protein>
    <submittedName>
        <fullName evidence="7">Lauroyl acyltransferase</fullName>
    </submittedName>
</protein>
<dbReference type="CDD" id="cd07984">
    <property type="entry name" value="LPLAT_LABLAT-like"/>
    <property type="match status" value="1"/>
</dbReference>
<dbReference type="Proteomes" id="UP000236654">
    <property type="component" value="Unassembled WGS sequence"/>
</dbReference>
<comment type="caution">
    <text evidence="7">The sequence shown here is derived from an EMBL/GenBank/DDBJ whole genome shotgun (WGS) entry which is preliminary data.</text>
</comment>
<dbReference type="Pfam" id="PF03279">
    <property type="entry name" value="Lip_A_acyltrans"/>
    <property type="match status" value="1"/>
</dbReference>
<dbReference type="GO" id="GO:0009247">
    <property type="term" value="P:glycolipid biosynthetic process"/>
    <property type="evidence" value="ECO:0007669"/>
    <property type="project" value="UniProtKB-ARBA"/>
</dbReference>
<accession>A0A2I0R319</accession>
<dbReference type="RefSeq" id="WP_101334572.1">
    <property type="nucleotide sequence ID" value="NZ_PJNI01000008.1"/>
</dbReference>
<organism evidence="7 8">
    <name type="scientific">Brumimicrobium salinarum</name>
    <dbReference type="NCBI Taxonomy" id="2058658"/>
    <lineage>
        <taxon>Bacteria</taxon>
        <taxon>Pseudomonadati</taxon>
        <taxon>Bacteroidota</taxon>
        <taxon>Flavobacteriia</taxon>
        <taxon>Flavobacteriales</taxon>
        <taxon>Crocinitomicaceae</taxon>
        <taxon>Brumimicrobium</taxon>
    </lineage>
</organism>
<dbReference type="InterPro" id="IPR004960">
    <property type="entry name" value="LipA_acyltrans"/>
</dbReference>
<keyword evidence="8" id="KW-1185">Reference proteome</keyword>
<reference evidence="7 8" key="1">
    <citation type="submission" date="2017-12" db="EMBL/GenBank/DDBJ databases">
        <title>The draft genome sequence of Brumimicrobium saltpan LHR20.</title>
        <authorList>
            <person name="Do Z.-J."/>
            <person name="Luo H.-R."/>
        </authorList>
    </citation>
    <scope>NUCLEOTIDE SEQUENCE [LARGE SCALE GENOMIC DNA]</scope>
    <source>
        <strain evidence="7 8">LHR20</strain>
    </source>
</reference>
<keyword evidence="2" id="KW-1003">Cell membrane</keyword>
<evidence type="ECO:0000313" key="7">
    <source>
        <dbReference type="EMBL" id="PKR80790.1"/>
    </source>
</evidence>
<dbReference type="OrthoDB" id="9801955at2"/>
<evidence type="ECO:0000256" key="2">
    <source>
        <dbReference type="ARBA" id="ARBA00022475"/>
    </source>
</evidence>
<gene>
    <name evidence="7" type="ORF">CW751_08450</name>
</gene>
<evidence type="ECO:0000256" key="3">
    <source>
        <dbReference type="ARBA" id="ARBA00022519"/>
    </source>
</evidence>
<sequence>MSKFISALVYFVIVIPISHLPFKVLYFISDLVYLLLYYIVGYRKKVVRENLKNSFPELDNEARSDIEKKFYKHFADFLVESTKSLSISNKAIQERCALINPEEVHKYFDQGKDVIVLCGHYNNWEYYAVGIAQQMKHQTIAAYRPLKNGFYNRKILKSRQRFGMKMLSMREIPRFFAQKPKNPPVLSVMVNDQSPGDPKSAYWNTFLNQDTGWMKGAEKLAKKYNQVILFGAIRKRKRGFYEVSFTPISEDITKERDGYVLDKHAEYLERVIQEHPQYWLWSHRRWKHKKPNTP</sequence>
<keyword evidence="6 7" id="KW-0012">Acyltransferase</keyword>
<dbReference type="GO" id="GO:0016746">
    <property type="term" value="F:acyltransferase activity"/>
    <property type="evidence" value="ECO:0007669"/>
    <property type="project" value="UniProtKB-KW"/>
</dbReference>
<dbReference type="AlphaFoldDB" id="A0A2I0R319"/>
<dbReference type="EMBL" id="PJNI01000008">
    <property type="protein sequence ID" value="PKR80790.1"/>
    <property type="molecule type" value="Genomic_DNA"/>
</dbReference>
<dbReference type="GO" id="GO:0005886">
    <property type="term" value="C:plasma membrane"/>
    <property type="evidence" value="ECO:0007669"/>
    <property type="project" value="UniProtKB-SubCell"/>
</dbReference>
<keyword evidence="4 7" id="KW-0808">Transferase</keyword>
<comment type="subcellular location">
    <subcellularLocation>
        <location evidence="1">Cell inner membrane</location>
    </subcellularLocation>
</comment>